<evidence type="ECO:0000313" key="2">
    <source>
        <dbReference type="EMBL" id="NHN28214.1"/>
    </source>
</evidence>
<sequence length="213" mass="22841">MHRRVYAGLSETALQTISLWLPIQHFASRASCQHWAKAAVNDMGSRMVVSGSGTEGFNPDQEITRAEFAAIMVRGLGLKLEGGSSPFADVKTTDWYNSVIQTANAHRLISGFEDGSFRPMDKITREQAMAIITRAMAITGLAASLPAQAAGEQLSPFADAGSASEWAKDSIADCLQAGIVTGRNSTELAPKAYISRAEVAAIVQRLLQKSELI</sequence>
<accession>A0ABX0IWC0</accession>
<protein>
    <submittedName>
        <fullName evidence="2">S-layer homology domain-containing protein</fullName>
    </submittedName>
</protein>
<feature type="domain" description="SLH" evidence="1">
    <location>
        <begin position="154"/>
        <end position="213"/>
    </location>
</feature>
<dbReference type="EMBL" id="JAAOIW010000001">
    <property type="protein sequence ID" value="NHN28214.1"/>
    <property type="molecule type" value="Genomic_DNA"/>
</dbReference>
<evidence type="ECO:0000259" key="1">
    <source>
        <dbReference type="PROSITE" id="PS51272"/>
    </source>
</evidence>
<dbReference type="Proteomes" id="UP001165962">
    <property type="component" value="Unassembled WGS sequence"/>
</dbReference>
<dbReference type="Pfam" id="PF00395">
    <property type="entry name" value="SLH"/>
    <property type="match status" value="3"/>
</dbReference>
<feature type="domain" description="SLH" evidence="1">
    <location>
        <begin position="83"/>
        <end position="146"/>
    </location>
</feature>
<dbReference type="PANTHER" id="PTHR43308:SF5">
    <property type="entry name" value="S-LAYER PROTEIN _ PEPTIDOGLYCAN ENDO-BETA-N-ACETYLGLUCOSAMINIDASE"/>
    <property type="match status" value="1"/>
</dbReference>
<comment type="caution">
    <text evidence="2">The sequence shown here is derived from an EMBL/GenBank/DDBJ whole genome shotgun (WGS) entry which is preliminary data.</text>
</comment>
<dbReference type="InterPro" id="IPR051465">
    <property type="entry name" value="Cell_Envelope_Struct_Comp"/>
</dbReference>
<feature type="domain" description="SLH" evidence="1">
    <location>
        <begin position="23"/>
        <end position="82"/>
    </location>
</feature>
<dbReference type="PROSITE" id="PS51272">
    <property type="entry name" value="SLH"/>
    <property type="match status" value="3"/>
</dbReference>
<keyword evidence="3" id="KW-1185">Reference proteome</keyword>
<gene>
    <name evidence="2" type="ORF">G9U52_00030</name>
</gene>
<dbReference type="PANTHER" id="PTHR43308">
    <property type="entry name" value="OUTER MEMBRANE PROTEIN ALPHA-RELATED"/>
    <property type="match status" value="1"/>
</dbReference>
<dbReference type="InterPro" id="IPR001119">
    <property type="entry name" value="SLH_dom"/>
</dbReference>
<reference evidence="2" key="1">
    <citation type="submission" date="2020-03" db="EMBL/GenBank/DDBJ databases">
        <title>Draft sequencing of Paenibacilllus sp. S3N08.</title>
        <authorList>
            <person name="Kim D.-U."/>
        </authorList>
    </citation>
    <scope>NUCLEOTIDE SEQUENCE</scope>
    <source>
        <strain evidence="2">S3N08</strain>
    </source>
</reference>
<organism evidence="2 3">
    <name type="scientific">Paenibacillus agricola</name>
    <dbReference type="NCBI Taxonomy" id="2716264"/>
    <lineage>
        <taxon>Bacteria</taxon>
        <taxon>Bacillati</taxon>
        <taxon>Bacillota</taxon>
        <taxon>Bacilli</taxon>
        <taxon>Bacillales</taxon>
        <taxon>Paenibacillaceae</taxon>
        <taxon>Paenibacillus</taxon>
    </lineage>
</organism>
<dbReference type="RefSeq" id="WP_166144338.1">
    <property type="nucleotide sequence ID" value="NZ_JAAOIW010000001.1"/>
</dbReference>
<evidence type="ECO:0000313" key="3">
    <source>
        <dbReference type="Proteomes" id="UP001165962"/>
    </source>
</evidence>
<proteinExistence type="predicted"/>
<name>A0ABX0IWC0_9BACL</name>